<proteinExistence type="predicted"/>
<dbReference type="EMBL" id="AEQV01000064">
    <property type="protein sequence ID" value="EGD09572.1"/>
    <property type="molecule type" value="Genomic_DNA"/>
</dbReference>
<evidence type="ECO:0000313" key="1">
    <source>
        <dbReference type="EMBL" id="EGD09572.1"/>
    </source>
</evidence>
<dbReference type="Proteomes" id="UP000003299">
    <property type="component" value="Unassembled WGS sequence"/>
</dbReference>
<comment type="caution">
    <text evidence="1">The sequence shown here is derived from an EMBL/GenBank/DDBJ whole genome shotgun (WGS) entry which is preliminary data.</text>
</comment>
<evidence type="ECO:0000313" key="2">
    <source>
        <dbReference type="Proteomes" id="UP000003299"/>
    </source>
</evidence>
<sequence length="43" mass="4759">MPVSAVADADMLAPAVRCGAAQWGCYRLLFPCGDRPRRRRPQV</sequence>
<name>F0BDB8_9XANT</name>
<gene>
    <name evidence="1" type="ORF">XVE_2134</name>
</gene>
<dbReference type="AlphaFoldDB" id="F0BDB8"/>
<protein>
    <submittedName>
        <fullName evidence="1">Uncharacterized protein</fullName>
    </submittedName>
</protein>
<reference evidence="1 2" key="1">
    <citation type="journal article" date="2011" name="BMC Genomics">
        <title>Comparative genomics reveals diversity among xanthomonads infecting tomato and pepper.</title>
        <authorList>
            <person name="Potnis N."/>
            <person name="Krasileva K."/>
            <person name="Chow V."/>
            <person name="Almeida N.F."/>
            <person name="Patil P.B."/>
            <person name="Ryan R.P."/>
            <person name="Sharlach M."/>
            <person name="Behlau F."/>
            <person name="Dow J.M."/>
            <person name="Momol M.T."/>
            <person name="White F.F."/>
            <person name="Preston J.F."/>
            <person name="Vinatzer B.A."/>
            <person name="Koebnik R."/>
            <person name="Setubal J.C."/>
            <person name="Norman D.J."/>
            <person name="Staskawicz B.J."/>
            <person name="Jones J.B."/>
        </authorList>
    </citation>
    <scope>NUCLEOTIDE SEQUENCE [LARGE SCALE GENOMIC DNA]</scope>
    <source>
        <strain evidence="1 2">ATCC 35937</strain>
    </source>
</reference>
<organism evidence="1 2">
    <name type="scientific">Xanthomonas vesicatoria ATCC 35937</name>
    <dbReference type="NCBI Taxonomy" id="925775"/>
    <lineage>
        <taxon>Bacteria</taxon>
        <taxon>Pseudomonadati</taxon>
        <taxon>Pseudomonadota</taxon>
        <taxon>Gammaproteobacteria</taxon>
        <taxon>Lysobacterales</taxon>
        <taxon>Lysobacteraceae</taxon>
        <taxon>Xanthomonas</taxon>
    </lineage>
</organism>
<accession>F0BDB8</accession>